<gene>
    <name evidence="2" type="ORF">Q4I31_006862</name>
</gene>
<evidence type="ECO:0000313" key="2">
    <source>
        <dbReference type="EMBL" id="KAL0497021.1"/>
    </source>
</evidence>
<name>A0AAW3A2M5_9TRYP</name>
<reference evidence="2 3" key="1">
    <citation type="submission" date="2024-02" db="EMBL/GenBank/DDBJ databases">
        <title>FIRST GENOME SEQUENCES OF Leishmania (Viannia) shawi, Leishmania (Viannia) lindenbergi AND Leishmania (Viannia) utingensis.</title>
        <authorList>
            <person name="Resadore F."/>
            <person name="Custodio M.G.F."/>
            <person name="Boite M.C."/>
            <person name="Cupolillo E."/>
            <person name="Ferreira G.E.M."/>
        </authorList>
    </citation>
    <scope>NUCLEOTIDE SEQUENCE [LARGE SCALE GENOMIC DNA]</scope>
    <source>
        <strain evidence="2 3">MHOM/BR/1966/M15733</strain>
    </source>
</reference>
<feature type="region of interest" description="Disordered" evidence="1">
    <location>
        <begin position="338"/>
        <end position="368"/>
    </location>
</feature>
<dbReference type="Proteomes" id="UP001500131">
    <property type="component" value="Unassembled WGS sequence"/>
</dbReference>
<keyword evidence="3" id="KW-1185">Reference proteome</keyword>
<comment type="caution">
    <text evidence="2">The sequence shown here is derived from an EMBL/GenBank/DDBJ whole genome shotgun (WGS) entry which is preliminary data.</text>
</comment>
<evidence type="ECO:0000256" key="1">
    <source>
        <dbReference type="SAM" id="MobiDB-lite"/>
    </source>
</evidence>
<accession>A0AAW3A2M5</accession>
<organism evidence="2 3">
    <name type="scientific">Leishmania lindenbergi</name>
    <dbReference type="NCBI Taxonomy" id="651832"/>
    <lineage>
        <taxon>Eukaryota</taxon>
        <taxon>Discoba</taxon>
        <taxon>Euglenozoa</taxon>
        <taxon>Kinetoplastea</taxon>
        <taxon>Metakinetoplastina</taxon>
        <taxon>Trypanosomatida</taxon>
        <taxon>Trypanosomatidae</taxon>
        <taxon>Leishmaniinae</taxon>
        <taxon>Leishmania</taxon>
    </lineage>
</organism>
<proteinExistence type="predicted"/>
<dbReference type="EMBL" id="JBAMZK010000034">
    <property type="protein sequence ID" value="KAL0497021.1"/>
    <property type="molecule type" value="Genomic_DNA"/>
</dbReference>
<feature type="compositionally biased region" description="Low complexity" evidence="1">
    <location>
        <begin position="357"/>
        <end position="367"/>
    </location>
</feature>
<sequence length="573" mass="61978">MLTTCRVLLGAKLPPPCSYALDLEYIKFNGNSYVRSLALVPFARVGLPSPCPSYASEVVARAGSPESSRVQLPPHTLTDLGSAPTVLELNPREVMRVAEPLPCGHLLLPKIQQGLVQGAALEELRAPLETEARCAMESFSGLRRTLREERRRTAGEEKRSHAFLTPRDDELSHDSTDASAEFLNDSNDLLMIEGESTLPLPAADLTIDAEKLVMRELQIRLSTVRFFKGLDPFGIPNIHRFNREALELLYAAPVESRDFIEASKHIRGLRAYSKGKQGYKPLASLSYYHPRLLQGLLHRSFESPAAWYRWLTGCATCVETSLIEVRNAHRDGIHVNAGRHARSSTGGTALDSDDVQAASAPAPTSSTLNFKESSTMEDLAEQIHLLWRGLKHSPQNNGDRNEGAPPCFRAKVYVYGSSDAPVLHRTLGLALTGTPLPCHLSRRGLSKGSQASGSKQLPDRASAAAAAALGSAHRTSSPPIRLLLSPLGAAVVDATRHPLFTAAGFASSPKKPPSLMTALEKAASSDATAAALLSAPQWHDPLWDAQALACVCACAGMARTPEEWEKGGRAKHQ</sequence>
<evidence type="ECO:0000313" key="3">
    <source>
        <dbReference type="Proteomes" id="UP001500131"/>
    </source>
</evidence>
<dbReference type="AlphaFoldDB" id="A0AAW3A2M5"/>
<protein>
    <submittedName>
        <fullName evidence="2">Uncharacterized protein</fullName>
    </submittedName>
</protein>